<organism evidence="3">
    <name type="scientific">Xenopus tropicalis</name>
    <name type="common">Western clawed frog</name>
    <name type="synonym">Silurana tropicalis</name>
    <dbReference type="NCBI Taxonomy" id="8364"/>
    <lineage>
        <taxon>Eukaryota</taxon>
        <taxon>Metazoa</taxon>
        <taxon>Chordata</taxon>
        <taxon>Craniata</taxon>
        <taxon>Vertebrata</taxon>
        <taxon>Euteleostomi</taxon>
        <taxon>Amphibia</taxon>
        <taxon>Batrachia</taxon>
        <taxon>Anura</taxon>
        <taxon>Pipoidea</taxon>
        <taxon>Pipidae</taxon>
        <taxon>Xenopodinae</taxon>
        <taxon>Xenopus</taxon>
        <taxon>Silurana</taxon>
    </lineage>
</organism>
<keyword evidence="1" id="KW-0175">Coiled coil</keyword>
<dbReference type="CDD" id="cd01650">
    <property type="entry name" value="RT_nLTR_like"/>
    <property type="match status" value="1"/>
</dbReference>
<dbReference type="InterPro" id="IPR043502">
    <property type="entry name" value="DNA/RNA_pol_sf"/>
</dbReference>
<proteinExistence type="predicted"/>
<evidence type="ECO:0000256" key="1">
    <source>
        <dbReference type="SAM" id="Coils"/>
    </source>
</evidence>
<evidence type="ECO:0000313" key="3">
    <source>
        <dbReference type="Ensembl" id="ENSXETP00000111336"/>
    </source>
</evidence>
<dbReference type="Gene3D" id="3.60.10.10">
    <property type="entry name" value="Endonuclease/exonuclease/phosphatase"/>
    <property type="match status" value="1"/>
</dbReference>
<dbReference type="InterPro" id="IPR000477">
    <property type="entry name" value="RT_dom"/>
</dbReference>
<dbReference type="GeneTree" id="ENSGT00940000165023"/>
<accession>A0A803JTK1</accession>
<evidence type="ECO:0000259" key="2">
    <source>
        <dbReference type="PROSITE" id="PS50878"/>
    </source>
</evidence>
<dbReference type="PANTHER" id="PTHR31635">
    <property type="entry name" value="REVERSE TRANSCRIPTASE DOMAIN-CONTAINING PROTEIN-RELATED"/>
    <property type="match status" value="1"/>
</dbReference>
<protein>
    <recommendedName>
        <fullName evidence="2">Reverse transcriptase domain-containing protein</fullName>
    </recommendedName>
</protein>
<dbReference type="SUPFAM" id="SSF56219">
    <property type="entry name" value="DNase I-like"/>
    <property type="match status" value="1"/>
</dbReference>
<dbReference type="Ensembl" id="ENSXETT00000119538">
    <property type="protein sequence ID" value="ENSXETP00000111336"/>
    <property type="gene ID" value="ENSXETG00000047236"/>
</dbReference>
<dbReference type="AlphaFoldDB" id="A0A803JTK1"/>
<dbReference type="PROSITE" id="PS50878">
    <property type="entry name" value="RT_POL"/>
    <property type="match status" value="1"/>
</dbReference>
<reference evidence="3" key="1">
    <citation type="journal article" date="2010" name="Science">
        <title>The genome of the Western clawed frog Xenopus tropicalis.</title>
        <authorList>
            <person name="Hellsten U."/>
            <person name="Harland R.M."/>
            <person name="Gilchrist M.J."/>
            <person name="Hendrix D."/>
            <person name="Jurka J."/>
            <person name="Kapitonov V."/>
            <person name="Ovcharenko I."/>
            <person name="Putnam N.H."/>
            <person name="Shu S."/>
            <person name="Taher L."/>
            <person name="Blitz I.L."/>
            <person name="Blumberg B."/>
            <person name="Dichmann D.S."/>
            <person name="Dubchak I."/>
            <person name="Amaya E."/>
            <person name="Detter J.C."/>
            <person name="Fletcher R."/>
            <person name="Gerhard D.S."/>
            <person name="Goodstein D."/>
            <person name="Graves T."/>
            <person name="Grigoriev I.V."/>
            <person name="Grimwood J."/>
            <person name="Kawashima T."/>
            <person name="Lindquist E."/>
            <person name="Lucas S.M."/>
            <person name="Mead P.E."/>
            <person name="Mitros T."/>
            <person name="Ogino H."/>
            <person name="Ohta Y."/>
            <person name="Poliakov A.V."/>
            <person name="Pollet N."/>
            <person name="Robert J."/>
            <person name="Salamov A."/>
            <person name="Sater A.K."/>
            <person name="Schmutz J."/>
            <person name="Terry A."/>
            <person name="Vize P.D."/>
            <person name="Warren W.C."/>
            <person name="Wells D."/>
            <person name="Wills A."/>
            <person name="Wilson R.K."/>
            <person name="Zimmerman L.B."/>
            <person name="Zorn A.M."/>
            <person name="Grainger R."/>
            <person name="Grammer T."/>
            <person name="Khokha M.K."/>
            <person name="Richardson P.M."/>
            <person name="Rokhsar D.S."/>
        </authorList>
    </citation>
    <scope>NUCLEOTIDE SEQUENCE [LARGE SCALE GENOMIC DNA]</scope>
    <source>
        <strain evidence="3">Nigerian</strain>
    </source>
</reference>
<feature type="domain" description="Reverse transcriptase" evidence="2">
    <location>
        <begin position="388"/>
        <end position="662"/>
    </location>
</feature>
<dbReference type="SUPFAM" id="SSF56672">
    <property type="entry name" value="DNA/RNA polymerases"/>
    <property type="match status" value="1"/>
</dbReference>
<dbReference type="InterPro" id="IPR036691">
    <property type="entry name" value="Endo/exonu/phosph_ase_sf"/>
</dbReference>
<dbReference type="PANTHER" id="PTHR31635:SF196">
    <property type="entry name" value="REVERSE TRANSCRIPTASE DOMAIN-CONTAINING PROTEIN-RELATED"/>
    <property type="match status" value="1"/>
</dbReference>
<dbReference type="InParanoid" id="A0A803JTK1"/>
<feature type="coiled-coil region" evidence="1">
    <location>
        <begin position="189"/>
        <end position="216"/>
    </location>
</feature>
<sequence length="1144" mass="133128">MFFTLSQIAHKIKEFGEGMLIIGGDINLPLNPLQDTSKGYSTIPYPQLKKGLKTIQSLRLIDTWRFINPTTKQFSHYSPPQNCYARLDYILLSQYNLQWLKSASMDSIYWSDHAAVSIQIQIPNRPSTGWQWRLNDGLLDDQECMRDLVQTLNEYINSIQSDESSELAKWQGLKCVARGILIKHGSRIKKQKRESMNKLIEQINQLEKKHTQTLDTETLSKLNGKRQELKTLMDVQTKNAMTRLRHKFYEYGNKTGKLLANALKQRYLDSYIHKIKSQGDKIQVIPQQIAETFRQYYIKLYNISADQNPQELANLKNKIKQYVRENALPKIPHEILQTLNSPFSEQEVQEAIKLLKLQKAPGPDGYSAKFYKVLQKQITPVYTKFINNIGTKQPLNTEFLLAHISVIYKEGKDPTVCSSYRPISLLNIDLKIFTKILANRLQPLLPTWIHRDQVGFVQGREGKENTMKTINLIAWAQRLQRPSLLLSTDAEKAFDRVDWSFLEIALESLGIGKWFKGKIMSLYSLPSAKIKVNGILSDTFQIRNGTRQGCPLSPLLYVLCMEFLLVAIRKNPNITGLEIKQGEYKISAFADDLLFMVTNPHISLPNLLKELRTYGSLSNYKINMDKSEALPIHLPTNLELQIKQNFTFKWQPDKIKYLGTNISTNLHNLYLYNYLPTLNNITSLLKNWSGKYFTWSGKINIVKMTILPKILYLFQTLPINLPGSFFKALNKITNNFIWSGSRPRIQKNTLYKTRLSGGMGQPDFLSYYQACILTRIVEYTRQQSVVHWKQLEEAWLDIPISNVVWNKNPPKDPNIKTNKLISTSITVWNTINTKLNLIPYPSPLLPLGQCIEFAPSITDAGMNTAFGMKQLQLRHILPSGNTKSIIHRNKQDWTIRDNWRDVQISHLLNTNKQWSKANRPLSELERFCDRRMMPPHAISSLYKLLLDEKYKQLPTYTKAWEKELQCQLDEETWRTIFKTTAKCSISNKYQESSYKLLARWYRTPEKLYKMNLIPKDLCWRCEEKSGTLLHIWFECQKIKPFWDDFSKKCQEITGNRFDLSPSSIILLHPPQGEKYSKHSLLLQMLIAARSLIPKHWRNINPPTIEEWRYTVNEICHMEELSSSLNNKHNDFITTWLPWISYYMT</sequence>
<reference evidence="3" key="2">
    <citation type="submission" date="2021-03" db="UniProtKB">
        <authorList>
            <consortium name="Ensembl"/>
        </authorList>
    </citation>
    <scope>IDENTIFICATION</scope>
</reference>
<name>A0A803JTK1_XENTR</name>
<dbReference type="Pfam" id="PF00078">
    <property type="entry name" value="RVT_1"/>
    <property type="match status" value="1"/>
</dbReference>